<dbReference type="GO" id="GO:0009116">
    <property type="term" value="P:nucleoside metabolic process"/>
    <property type="evidence" value="ECO:0007669"/>
    <property type="project" value="InterPro"/>
</dbReference>
<organism evidence="1 2">
    <name type="scientific">Aspergillus tamarii</name>
    <dbReference type="NCBI Taxonomy" id="41984"/>
    <lineage>
        <taxon>Eukaryota</taxon>
        <taxon>Fungi</taxon>
        <taxon>Dikarya</taxon>
        <taxon>Ascomycota</taxon>
        <taxon>Pezizomycotina</taxon>
        <taxon>Eurotiomycetes</taxon>
        <taxon>Eurotiomycetidae</taxon>
        <taxon>Eurotiales</taxon>
        <taxon>Aspergillaceae</taxon>
        <taxon>Aspergillus</taxon>
        <taxon>Aspergillus subgen. Circumdati</taxon>
    </lineage>
</organism>
<name>A0A5N6URK5_ASPTM</name>
<dbReference type="PANTHER" id="PTHR46082">
    <property type="entry name" value="ATP/GTP-BINDING PROTEIN-RELATED"/>
    <property type="match status" value="1"/>
</dbReference>
<accession>A0A5N6URK5</accession>
<evidence type="ECO:0000313" key="2">
    <source>
        <dbReference type="Proteomes" id="UP000326950"/>
    </source>
</evidence>
<proteinExistence type="predicted"/>
<dbReference type="Gene3D" id="3.40.50.1580">
    <property type="entry name" value="Nucleoside phosphorylase domain"/>
    <property type="match status" value="1"/>
</dbReference>
<sequence>MASRDDYLVGWVCAPPIEVEAAKATLDHIHDNLPPNQNLDDKNNYILGNLQGHNVVLACPNFGVGGKTSVADVAKQLNASFKSVRYNLMVGIAGGVPDTKADTRPGDIVVGRSTAGRPGVVQYNVNEEQAEATGKADTAASFGESKIPQYISEIVQKDPATFTHPGPEHDVLFGPNHDHTTIESEGKGCNHCNPDRIRPRQPCEIQDPIVHYSIIAPCHQFMCHGGTQDKIAHKEGILCFETEATGLKDAVQYLVIRGNCDNADSKSSRLWHGYAAVAAAAYVKEVLSFIPQVSTTMPTTINTEAAPILDALLLTRPEVDRKSLIVLKGRRADSTCEWLIQHPRYQE</sequence>
<gene>
    <name evidence="1" type="ORF">BDV40DRAFT_301452</name>
</gene>
<evidence type="ECO:0000313" key="1">
    <source>
        <dbReference type="EMBL" id="KAE8161268.1"/>
    </source>
</evidence>
<dbReference type="Proteomes" id="UP000326950">
    <property type="component" value="Unassembled WGS sequence"/>
</dbReference>
<dbReference type="OrthoDB" id="20872at2759"/>
<dbReference type="PANTHER" id="PTHR46082:SF11">
    <property type="entry name" value="AAA+ ATPASE DOMAIN-CONTAINING PROTEIN-RELATED"/>
    <property type="match status" value="1"/>
</dbReference>
<dbReference type="EMBL" id="ML738644">
    <property type="protein sequence ID" value="KAE8161268.1"/>
    <property type="molecule type" value="Genomic_DNA"/>
</dbReference>
<dbReference type="InterPro" id="IPR053137">
    <property type="entry name" value="NLR-like"/>
</dbReference>
<dbReference type="GO" id="GO:0003824">
    <property type="term" value="F:catalytic activity"/>
    <property type="evidence" value="ECO:0007669"/>
    <property type="project" value="InterPro"/>
</dbReference>
<protein>
    <submittedName>
        <fullName evidence="1">Nucleoside phosphorylase domain-containing protein</fullName>
    </submittedName>
</protein>
<keyword evidence="2" id="KW-1185">Reference proteome</keyword>
<dbReference type="AlphaFoldDB" id="A0A5N6URK5"/>
<reference evidence="1 2" key="1">
    <citation type="submission" date="2019-04" db="EMBL/GenBank/DDBJ databases">
        <title>Friends and foes A comparative genomics study of 23 Aspergillus species from section Flavi.</title>
        <authorList>
            <consortium name="DOE Joint Genome Institute"/>
            <person name="Kjaerbolling I."/>
            <person name="Vesth T."/>
            <person name="Frisvad J.C."/>
            <person name="Nybo J.L."/>
            <person name="Theobald S."/>
            <person name="Kildgaard S."/>
            <person name="Isbrandt T."/>
            <person name="Kuo A."/>
            <person name="Sato A."/>
            <person name="Lyhne E.K."/>
            <person name="Kogle M.E."/>
            <person name="Wiebenga A."/>
            <person name="Kun R.S."/>
            <person name="Lubbers R.J."/>
            <person name="Makela M.R."/>
            <person name="Barry K."/>
            <person name="Chovatia M."/>
            <person name="Clum A."/>
            <person name="Daum C."/>
            <person name="Haridas S."/>
            <person name="He G."/>
            <person name="LaButti K."/>
            <person name="Lipzen A."/>
            <person name="Mondo S."/>
            <person name="Riley R."/>
            <person name="Salamov A."/>
            <person name="Simmons B.A."/>
            <person name="Magnuson J.K."/>
            <person name="Henrissat B."/>
            <person name="Mortensen U.H."/>
            <person name="Larsen T.O."/>
            <person name="Devries R.P."/>
            <person name="Grigoriev I.V."/>
            <person name="Machida M."/>
            <person name="Baker S.E."/>
            <person name="Andersen M.R."/>
        </authorList>
    </citation>
    <scope>NUCLEOTIDE SEQUENCE [LARGE SCALE GENOMIC DNA]</scope>
    <source>
        <strain evidence="1 2">CBS 117626</strain>
    </source>
</reference>
<dbReference type="InterPro" id="IPR035994">
    <property type="entry name" value="Nucleoside_phosphorylase_sf"/>
</dbReference>
<dbReference type="SUPFAM" id="SSF53167">
    <property type="entry name" value="Purine and uridine phosphorylases"/>
    <property type="match status" value="1"/>
</dbReference>